<keyword evidence="1" id="KW-0472">Membrane</keyword>
<dbReference type="AlphaFoldDB" id="X1LSS6"/>
<sequence>NKEKKELEKHLISCLLCQRRRKEYQSILETLRQKDFPEPKPYFWERLQPRLKERKTYEQWSLWKQWNLRAIPLSLLLVVLLAAAVTFFLPAQKEELSQSEILLLRNLDPFQETRTLFEEEGIENKNMMLIFTAMEENNGLRRYFP</sequence>
<comment type="caution">
    <text evidence="2">The sequence shown here is derived from an EMBL/GenBank/DDBJ whole genome shotgun (WGS) entry which is preliminary data.</text>
</comment>
<proteinExistence type="predicted"/>
<feature type="transmembrane region" description="Helical" evidence="1">
    <location>
        <begin position="70"/>
        <end position="89"/>
    </location>
</feature>
<organism evidence="2">
    <name type="scientific">marine sediment metagenome</name>
    <dbReference type="NCBI Taxonomy" id="412755"/>
    <lineage>
        <taxon>unclassified sequences</taxon>
        <taxon>metagenomes</taxon>
        <taxon>ecological metagenomes</taxon>
    </lineage>
</organism>
<dbReference type="EMBL" id="BARV01018660">
    <property type="protein sequence ID" value="GAI22133.1"/>
    <property type="molecule type" value="Genomic_DNA"/>
</dbReference>
<protein>
    <recommendedName>
        <fullName evidence="3">Zinc-finger domain-containing protein</fullName>
    </recommendedName>
</protein>
<name>X1LSS6_9ZZZZ</name>
<gene>
    <name evidence="2" type="ORF">S06H3_31500</name>
</gene>
<evidence type="ECO:0008006" key="3">
    <source>
        <dbReference type="Google" id="ProtNLM"/>
    </source>
</evidence>
<evidence type="ECO:0000313" key="2">
    <source>
        <dbReference type="EMBL" id="GAI22133.1"/>
    </source>
</evidence>
<accession>X1LSS6</accession>
<reference evidence="2" key="1">
    <citation type="journal article" date="2014" name="Front. Microbiol.">
        <title>High frequency of phylogenetically diverse reductive dehalogenase-homologous genes in deep subseafloor sedimentary metagenomes.</title>
        <authorList>
            <person name="Kawai M."/>
            <person name="Futagami T."/>
            <person name="Toyoda A."/>
            <person name="Takaki Y."/>
            <person name="Nishi S."/>
            <person name="Hori S."/>
            <person name="Arai W."/>
            <person name="Tsubouchi T."/>
            <person name="Morono Y."/>
            <person name="Uchiyama I."/>
            <person name="Ito T."/>
            <person name="Fujiyama A."/>
            <person name="Inagaki F."/>
            <person name="Takami H."/>
        </authorList>
    </citation>
    <scope>NUCLEOTIDE SEQUENCE</scope>
    <source>
        <strain evidence="2">Expedition CK06-06</strain>
    </source>
</reference>
<feature type="non-terminal residue" evidence="2">
    <location>
        <position position="1"/>
    </location>
</feature>
<keyword evidence="1" id="KW-1133">Transmembrane helix</keyword>
<evidence type="ECO:0000256" key="1">
    <source>
        <dbReference type="SAM" id="Phobius"/>
    </source>
</evidence>
<keyword evidence="1" id="KW-0812">Transmembrane</keyword>